<dbReference type="SUPFAM" id="SSF51445">
    <property type="entry name" value="(Trans)glycosidases"/>
    <property type="match status" value="1"/>
</dbReference>
<protein>
    <recommendedName>
        <fullName evidence="8">Beta-glucosidase</fullName>
    </recommendedName>
</protein>
<dbReference type="PANTHER" id="PTHR10353:SF137">
    <property type="entry name" value="MYROSINASE 3-RELATED"/>
    <property type="match status" value="1"/>
</dbReference>
<keyword evidence="7" id="KW-1185">Reference proteome</keyword>
<evidence type="ECO:0000256" key="2">
    <source>
        <dbReference type="ARBA" id="ARBA00022801"/>
    </source>
</evidence>
<organism evidence="6 7">
    <name type="scientific">Rehmannia glutinosa</name>
    <name type="common">Chinese foxglove</name>
    <dbReference type="NCBI Taxonomy" id="99300"/>
    <lineage>
        <taxon>Eukaryota</taxon>
        <taxon>Viridiplantae</taxon>
        <taxon>Streptophyta</taxon>
        <taxon>Embryophyta</taxon>
        <taxon>Tracheophyta</taxon>
        <taxon>Spermatophyta</taxon>
        <taxon>Magnoliopsida</taxon>
        <taxon>eudicotyledons</taxon>
        <taxon>Gunneridae</taxon>
        <taxon>Pentapetalae</taxon>
        <taxon>asterids</taxon>
        <taxon>lamiids</taxon>
        <taxon>Lamiales</taxon>
        <taxon>Orobanchaceae</taxon>
        <taxon>Rehmannieae</taxon>
        <taxon>Rehmannia</taxon>
    </lineage>
</organism>
<dbReference type="PRINTS" id="PR00131">
    <property type="entry name" value="GLHYDRLASE1"/>
</dbReference>
<evidence type="ECO:0000256" key="5">
    <source>
        <dbReference type="SAM" id="SignalP"/>
    </source>
</evidence>
<evidence type="ECO:0000313" key="6">
    <source>
        <dbReference type="EMBL" id="KAK6150151.1"/>
    </source>
</evidence>
<dbReference type="Pfam" id="PF00232">
    <property type="entry name" value="Glyco_hydro_1"/>
    <property type="match status" value="3"/>
</dbReference>
<keyword evidence="5" id="KW-0732">Signal</keyword>
<evidence type="ECO:0000256" key="3">
    <source>
        <dbReference type="ARBA" id="ARBA00023295"/>
    </source>
</evidence>
<keyword evidence="2" id="KW-0378">Hydrolase</keyword>
<dbReference type="InterPro" id="IPR001360">
    <property type="entry name" value="Glyco_hydro_1"/>
</dbReference>
<dbReference type="PANTHER" id="PTHR10353">
    <property type="entry name" value="GLYCOSYL HYDROLASE"/>
    <property type="match status" value="1"/>
</dbReference>
<dbReference type="EMBL" id="JABTTQ020000009">
    <property type="protein sequence ID" value="KAK6150151.1"/>
    <property type="molecule type" value="Genomic_DNA"/>
</dbReference>
<keyword evidence="3" id="KW-0326">Glycosidase</keyword>
<evidence type="ECO:0000256" key="4">
    <source>
        <dbReference type="RuleBase" id="RU003690"/>
    </source>
</evidence>
<comment type="caution">
    <text evidence="6">The sequence shown here is derived from an EMBL/GenBank/DDBJ whole genome shotgun (WGS) entry which is preliminary data.</text>
</comment>
<gene>
    <name evidence="6" type="ORF">DH2020_017676</name>
</gene>
<dbReference type="InterPro" id="IPR017853">
    <property type="entry name" value="GH"/>
</dbReference>
<evidence type="ECO:0000256" key="1">
    <source>
        <dbReference type="ARBA" id="ARBA00010838"/>
    </source>
</evidence>
<dbReference type="PROSITE" id="PS00653">
    <property type="entry name" value="GLYCOSYL_HYDROL_F1_2"/>
    <property type="match status" value="1"/>
</dbReference>
<evidence type="ECO:0008006" key="8">
    <source>
        <dbReference type="Google" id="ProtNLM"/>
    </source>
</evidence>
<feature type="signal peptide" evidence="5">
    <location>
        <begin position="1"/>
        <end position="22"/>
    </location>
</feature>
<evidence type="ECO:0000313" key="7">
    <source>
        <dbReference type="Proteomes" id="UP001318860"/>
    </source>
</evidence>
<dbReference type="Gene3D" id="3.20.20.80">
    <property type="entry name" value="Glycosidases"/>
    <property type="match status" value="2"/>
</dbReference>
<accession>A0ABR0WU89</accession>
<proteinExistence type="inferred from homology"/>
<sequence length="464" mass="52679">MATQVCLLAVVYAVLTVTLGAAEPGYSGGRDDSKYCACDEALINRRGFPHGFIFGSASAAYQIEGAYNENGKGPTMWDNFTHKYPEKVKDHTNADVAIDSYHLYKEDVQLLKNMGVDAYKFSISWARILPGIQPWVTILHLDTPQALEDAYGGFLSSQIVPDFRDFVDVLFREFGDRVKYWITINEPWGLSYLSYARGVFAPARCSDWLGNGCVAGDSGVEPYKVTHNQLLAHAAAVKLYKDKYQGVQKGKIGITVNTFWFVPYNATTENMGAKDRALDFMLGWAMDPITYGRYPKSMTTRVGDRLPKFTKEEAEMVKGSFDFLGVNYYSASYALHIAHDTDDDHLSYFSDSGAIFTGLDEDRNDNIPMSEALKDYKRKEYIVDHLCCLRESIENDGVNVKGYFAWSLTDNFEWISGYLVRFGLHYIDFKNNSLRRYPKYSAQWFKSILEERTEKPQSTRISDQ</sequence>
<reference evidence="6 7" key="1">
    <citation type="journal article" date="2021" name="Comput. Struct. Biotechnol. J.">
        <title>De novo genome assembly of the potent medicinal plant Rehmannia glutinosa using nanopore technology.</title>
        <authorList>
            <person name="Ma L."/>
            <person name="Dong C."/>
            <person name="Song C."/>
            <person name="Wang X."/>
            <person name="Zheng X."/>
            <person name="Niu Y."/>
            <person name="Chen S."/>
            <person name="Feng W."/>
        </authorList>
    </citation>
    <scope>NUCLEOTIDE SEQUENCE [LARGE SCALE GENOMIC DNA]</scope>
    <source>
        <strain evidence="6">DH-2019</strain>
    </source>
</reference>
<dbReference type="Proteomes" id="UP001318860">
    <property type="component" value="Unassembled WGS sequence"/>
</dbReference>
<name>A0ABR0WU89_REHGL</name>
<comment type="similarity">
    <text evidence="1 4">Belongs to the glycosyl hydrolase 1 family.</text>
</comment>
<feature type="chain" id="PRO_5046144209" description="Beta-glucosidase" evidence="5">
    <location>
        <begin position="23"/>
        <end position="464"/>
    </location>
</feature>
<dbReference type="InterPro" id="IPR033132">
    <property type="entry name" value="GH_1_N_CS"/>
</dbReference>